<dbReference type="PANTHER" id="PTHR32347:SF27">
    <property type="entry name" value="RND EFFLUX PUMP MEMBRANE FUSION PROTEIN BARREL-SANDWICH DOMAIN-CONTAINING PROTEIN"/>
    <property type="match status" value="1"/>
</dbReference>
<comment type="subcellular location">
    <subcellularLocation>
        <location evidence="1">Cell envelope</location>
    </subcellularLocation>
</comment>
<dbReference type="Gene3D" id="2.40.30.170">
    <property type="match status" value="1"/>
</dbReference>
<accession>A0A0M4SW07</accession>
<dbReference type="PRINTS" id="PR01490">
    <property type="entry name" value="RTXTOXIND"/>
</dbReference>
<dbReference type="AlphaFoldDB" id="A0A0M4SW07"/>
<proteinExistence type="predicted"/>
<evidence type="ECO:0000313" key="5">
    <source>
        <dbReference type="EMBL" id="ALF55990.1"/>
    </source>
</evidence>
<evidence type="ECO:0000256" key="2">
    <source>
        <dbReference type="ARBA" id="ARBA00023054"/>
    </source>
</evidence>
<dbReference type="InterPro" id="IPR014315">
    <property type="entry name" value="ABC_heterocyst_DevB"/>
</dbReference>
<reference evidence="5 6" key="2">
    <citation type="journal article" date="2016" name="Genome Announc.">
        <title>Draft Genome Sequence of the N2-Fixing Cyanobacterium Nostoc piscinale CENA21, Isolated from the Brazilian Amazon Floodplain.</title>
        <authorList>
            <person name="Leao T."/>
            <person name="Guimaraes P.I."/>
            <person name="de Melo A.G."/>
            <person name="Ramos R.T."/>
            <person name="Leao P.N."/>
            <person name="Silva A."/>
            <person name="Fiore M.F."/>
            <person name="Schneider M.P."/>
        </authorList>
    </citation>
    <scope>NUCLEOTIDE SEQUENCE [LARGE SCALE GENOMIC DNA]</scope>
    <source>
        <strain evidence="5 6">CENA21</strain>
    </source>
</reference>
<keyword evidence="4" id="KW-0472">Membrane</keyword>
<dbReference type="InterPro" id="IPR050465">
    <property type="entry name" value="UPF0194_transport"/>
</dbReference>
<keyword evidence="4" id="KW-0812">Transmembrane</keyword>
<dbReference type="RefSeq" id="WP_062297678.1">
    <property type="nucleotide sequence ID" value="NZ_CP012036.1"/>
</dbReference>
<evidence type="ECO:0000256" key="4">
    <source>
        <dbReference type="SAM" id="Phobius"/>
    </source>
</evidence>
<dbReference type="PATRIC" id="fig|224013.5.peg.6965"/>
<dbReference type="PANTHER" id="PTHR32347">
    <property type="entry name" value="EFFLUX SYSTEM COMPONENT YKNX-RELATED"/>
    <property type="match status" value="1"/>
</dbReference>
<keyword evidence="4" id="KW-1133">Transmembrane helix</keyword>
<keyword evidence="2 3" id="KW-0175">Coiled coil</keyword>
<dbReference type="Proteomes" id="UP000062645">
    <property type="component" value="Chromosome"/>
</dbReference>
<feature type="transmembrane region" description="Helical" evidence="4">
    <location>
        <begin position="15"/>
        <end position="36"/>
    </location>
</feature>
<dbReference type="OrthoDB" id="556614at2"/>
<protein>
    <submittedName>
        <fullName evidence="5">ABC transporter permease</fullName>
    </submittedName>
</protein>
<keyword evidence="6" id="KW-1185">Reference proteome</keyword>
<dbReference type="GO" id="GO:0030313">
    <property type="term" value="C:cell envelope"/>
    <property type="evidence" value="ECO:0007669"/>
    <property type="project" value="UniProtKB-SubCell"/>
</dbReference>
<feature type="coiled-coil region" evidence="3">
    <location>
        <begin position="159"/>
        <end position="186"/>
    </location>
</feature>
<evidence type="ECO:0000256" key="3">
    <source>
        <dbReference type="SAM" id="Coils"/>
    </source>
</evidence>
<name>A0A0M4SW07_9NOSO</name>
<dbReference type="EMBL" id="CP012036">
    <property type="protein sequence ID" value="ALF55990.1"/>
    <property type="molecule type" value="Genomic_DNA"/>
</dbReference>
<reference evidence="6" key="1">
    <citation type="submission" date="2015-07" db="EMBL/GenBank/DDBJ databases">
        <title>Genome Of Nitrogen-Fixing Cyanobacterium Nostoc piscinale CENA21 From Solimoes/Amazon River Floodplain Sediments And Comparative Genomics To Uncover Biosynthetic Natural Products Potential.</title>
        <authorList>
            <person name="Leao T.F."/>
            <person name="Leao P.N."/>
            <person name="Guimaraes P.I."/>
            <person name="de Melo A.G.C."/>
            <person name="Ramos R.T.J."/>
            <person name="Silva A."/>
            <person name="Fiore M.F."/>
            <person name="Schneider M.P.C."/>
        </authorList>
    </citation>
    <scope>NUCLEOTIDE SEQUENCE [LARGE SCALE GENOMIC DNA]</scope>
    <source>
        <strain evidence="6">CENA21</strain>
    </source>
</reference>
<evidence type="ECO:0000313" key="6">
    <source>
        <dbReference type="Proteomes" id="UP000062645"/>
    </source>
</evidence>
<dbReference type="STRING" id="224013.ACX27_29135"/>
<dbReference type="KEGG" id="npz:ACX27_29135"/>
<sequence length="395" mass="43007">MVYKQRQPLTKPVSWYLIILTAAMAVVPATLSLYSFSRFQLTPKLDSPTPRSSPKMTAVTALGALEPEGEVIRLSAPNSQGGVRVAKLLVKQGSWVRQGQIIAVLDSYYPRLTALEKAQKQVLVAQANLNQVKAGAKAGDISAQQATIARLEADLSGAISAQQATIARLEAELSNAESENQRYQQLYKVGAISASESEARRLQVEILQQRYKEAKASDNRTVETIQQQLIEAKAKFASITEVRATDVQAAQANVESAKASVKQAQAELDLSSVRSPVAGQILKINTRPGEIIGSTGIADLGRTQQMYAVAEIYETDIKKVRIGQSVLITSDALPKQLRGTVSDIGLQVGQQNMFNNLQADTDNKVIEVKIRINNMKDNKEIAALTNLQVMVRILI</sequence>
<evidence type="ECO:0000256" key="1">
    <source>
        <dbReference type="ARBA" id="ARBA00004196"/>
    </source>
</evidence>
<dbReference type="SUPFAM" id="SSF111369">
    <property type="entry name" value="HlyD-like secretion proteins"/>
    <property type="match status" value="1"/>
</dbReference>
<gene>
    <name evidence="5" type="ORF">ACX27_29135</name>
</gene>
<dbReference type="Gene3D" id="2.40.50.100">
    <property type="match status" value="1"/>
</dbReference>
<organism evidence="5 6">
    <name type="scientific">Nostoc piscinale CENA21</name>
    <dbReference type="NCBI Taxonomy" id="224013"/>
    <lineage>
        <taxon>Bacteria</taxon>
        <taxon>Bacillati</taxon>
        <taxon>Cyanobacteriota</taxon>
        <taxon>Cyanophyceae</taxon>
        <taxon>Nostocales</taxon>
        <taxon>Nostocaceae</taxon>
        <taxon>Nostoc</taxon>
    </lineage>
</organism>
<dbReference type="NCBIfam" id="TIGR02971">
    <property type="entry name" value="heterocyst_DevB"/>
    <property type="match status" value="1"/>
</dbReference>